<dbReference type="InterPro" id="IPR046342">
    <property type="entry name" value="CBS_dom_sf"/>
</dbReference>
<dbReference type="KEGG" id="plal:FXN65_13990"/>
<dbReference type="InterPro" id="IPR051257">
    <property type="entry name" value="Diverse_CBS-Domain"/>
</dbReference>
<reference evidence="4 5" key="1">
    <citation type="submission" date="2019-08" db="EMBL/GenBank/DDBJ databases">
        <title>Whole-genome Sequencing of e-waste polymer degrading bacterium Pseudomonas sp. strain PE08.</title>
        <authorList>
            <person name="Kirdat K."/>
            <person name="Debbarma P."/>
            <person name="Narawade N."/>
            <person name="Suyal D."/>
            <person name="Thorat V."/>
            <person name="Shouche Y."/>
            <person name="Goel R."/>
            <person name="Yadav A."/>
        </authorList>
    </citation>
    <scope>NUCLEOTIDE SEQUENCE [LARGE SCALE GENOMIC DNA]</scope>
    <source>
        <strain evidence="4 5">PE08</strain>
    </source>
</reference>
<sequence>MSIGKYCKRNVVVVAPTESILAAARLMSQHHVGDLVLAEQVGENRYRPLGIVTDRDIVLEIVTNNETALERTSVGAMKVQDLVTAGEKEDVFDVIGRMRHFSIRRMPIVDDQGLLVGIISVDDLLRVLAENLRDLSQLVGFQSLRENEI</sequence>
<proteinExistence type="predicted"/>
<keyword evidence="1 2" id="KW-0129">CBS domain</keyword>
<dbReference type="PROSITE" id="PS51371">
    <property type="entry name" value="CBS"/>
    <property type="match status" value="2"/>
</dbReference>
<dbReference type="Proteomes" id="UP000327179">
    <property type="component" value="Chromosome"/>
</dbReference>
<keyword evidence="5" id="KW-1185">Reference proteome</keyword>
<accession>A0A5J6QKL9</accession>
<evidence type="ECO:0000259" key="3">
    <source>
        <dbReference type="PROSITE" id="PS51371"/>
    </source>
</evidence>
<dbReference type="AlphaFoldDB" id="A0A5J6QKL9"/>
<name>A0A5J6QKL9_9GAMM</name>
<evidence type="ECO:0000256" key="1">
    <source>
        <dbReference type="ARBA" id="ARBA00023122"/>
    </source>
</evidence>
<dbReference type="Pfam" id="PF00571">
    <property type="entry name" value="CBS"/>
    <property type="match status" value="2"/>
</dbReference>
<feature type="domain" description="CBS" evidence="3">
    <location>
        <begin position="7"/>
        <end position="67"/>
    </location>
</feature>
<dbReference type="CDD" id="cd17775">
    <property type="entry name" value="CBS_pair_bact_arch"/>
    <property type="match status" value="1"/>
</dbReference>
<feature type="domain" description="CBS" evidence="3">
    <location>
        <begin position="77"/>
        <end position="135"/>
    </location>
</feature>
<dbReference type="Gene3D" id="3.10.580.10">
    <property type="entry name" value="CBS-domain"/>
    <property type="match status" value="1"/>
</dbReference>
<protein>
    <submittedName>
        <fullName evidence="4">CBS domain-containing protein</fullName>
    </submittedName>
</protein>
<dbReference type="PANTHER" id="PTHR43080">
    <property type="entry name" value="CBS DOMAIN-CONTAINING PROTEIN CBSX3, MITOCHONDRIAL"/>
    <property type="match status" value="1"/>
</dbReference>
<evidence type="ECO:0000313" key="4">
    <source>
        <dbReference type="EMBL" id="QEY63120.1"/>
    </source>
</evidence>
<organism evidence="4 5">
    <name type="scientific">Metapseudomonas lalkuanensis</name>
    <dbReference type="NCBI Taxonomy" id="2604832"/>
    <lineage>
        <taxon>Bacteria</taxon>
        <taxon>Pseudomonadati</taxon>
        <taxon>Pseudomonadota</taxon>
        <taxon>Gammaproteobacteria</taxon>
        <taxon>Pseudomonadales</taxon>
        <taxon>Pseudomonadaceae</taxon>
        <taxon>Metapseudomonas</taxon>
    </lineage>
</organism>
<dbReference type="PANTHER" id="PTHR43080:SF2">
    <property type="entry name" value="CBS DOMAIN-CONTAINING PROTEIN"/>
    <property type="match status" value="1"/>
</dbReference>
<dbReference type="SUPFAM" id="SSF54631">
    <property type="entry name" value="CBS-domain pair"/>
    <property type="match status" value="1"/>
</dbReference>
<gene>
    <name evidence="4" type="ORF">FXN65_13990</name>
</gene>
<dbReference type="EMBL" id="CP043311">
    <property type="protein sequence ID" value="QEY63120.1"/>
    <property type="molecule type" value="Genomic_DNA"/>
</dbReference>
<dbReference type="RefSeq" id="WP_151133770.1">
    <property type="nucleotide sequence ID" value="NZ_CP043311.1"/>
</dbReference>
<evidence type="ECO:0000313" key="5">
    <source>
        <dbReference type="Proteomes" id="UP000327179"/>
    </source>
</evidence>
<dbReference type="SMART" id="SM00116">
    <property type="entry name" value="CBS"/>
    <property type="match status" value="2"/>
</dbReference>
<dbReference type="InterPro" id="IPR000644">
    <property type="entry name" value="CBS_dom"/>
</dbReference>
<evidence type="ECO:0000256" key="2">
    <source>
        <dbReference type="PROSITE-ProRule" id="PRU00703"/>
    </source>
</evidence>